<organism evidence="9 10">
    <name type="scientific">Penicillium flavigenum</name>
    <dbReference type="NCBI Taxonomy" id="254877"/>
    <lineage>
        <taxon>Eukaryota</taxon>
        <taxon>Fungi</taxon>
        <taxon>Dikarya</taxon>
        <taxon>Ascomycota</taxon>
        <taxon>Pezizomycotina</taxon>
        <taxon>Eurotiomycetes</taxon>
        <taxon>Eurotiomycetidae</taxon>
        <taxon>Eurotiales</taxon>
        <taxon>Aspergillaceae</taxon>
        <taxon>Penicillium</taxon>
    </lineage>
</organism>
<dbReference type="InterPro" id="IPR020846">
    <property type="entry name" value="MFS_dom"/>
</dbReference>
<dbReference type="FunFam" id="1.20.1250.20:FF:000013">
    <property type="entry name" value="MFS general substrate transporter"/>
    <property type="match status" value="1"/>
</dbReference>
<sequence length="542" mass="60138">MPQSQLDPVSQADKDNEKFFGSEEVENYSNIITIDNNQVLGLTHEDAEFYNNFSVEKRKNVLRKVDIRLVPMLAILYLVSHLDRANIGNAKIAGLVEDLGMSGIQYNIALSLFFIPYVLLEVPSNILLKKFARPSVYLGFLVVSWGIIVVLTGVVQNFGGLVAVRILLGVFEAGFFPGAIYLCSHWYMPKNLATRIAFFYCASALSGAFSGLLAAGIARMDGVGGYEGWRWIFILEGLLTVLLGVLCFFLLIDSPRLSTKWLDPDEIRFLELQHFIKDGGRFKEEQKKASWKDMRAVMLNWRMYLLAYILLCQSACSYGLSPNPNGIKCDGHLPPLGTKFTLPTITKGMGFENTNAQLMTVPPYVAGAISAVVFSTLSDRFYWRMPFVVAPVMLIVIGYSIIMGLKGNLEGANIGPGFFAIILTCMGIYPTHPATTSWTMNNLAPSNRRAIGSAFNICIGNIGGIIGSYMYLDHEDPTYPTGFGLSLAFGGTALMAALILELSFFWGNKRKAKLSEDEIRENYTDEELLEMGDKSPLFKYTL</sequence>
<keyword evidence="3" id="KW-0813">Transport</keyword>
<evidence type="ECO:0000313" key="9">
    <source>
        <dbReference type="EMBL" id="OQE20180.1"/>
    </source>
</evidence>
<evidence type="ECO:0000256" key="3">
    <source>
        <dbReference type="ARBA" id="ARBA00022448"/>
    </source>
</evidence>
<dbReference type="EMBL" id="MLQL01000017">
    <property type="protein sequence ID" value="OQE20180.1"/>
    <property type="molecule type" value="Genomic_DNA"/>
</dbReference>
<comment type="subcellular location">
    <subcellularLocation>
        <location evidence="1">Membrane</location>
        <topology evidence="1">Multi-pass membrane protein</topology>
    </subcellularLocation>
</comment>
<keyword evidence="6 7" id="KW-0472">Membrane</keyword>
<reference evidence="10" key="1">
    <citation type="journal article" date="2017" name="Nat. Microbiol.">
        <title>Global analysis of biosynthetic gene clusters reveals vast potential of secondary metabolite production in Penicillium species.</title>
        <authorList>
            <person name="Nielsen J.C."/>
            <person name="Grijseels S."/>
            <person name="Prigent S."/>
            <person name="Ji B."/>
            <person name="Dainat J."/>
            <person name="Nielsen K.F."/>
            <person name="Frisvad J.C."/>
            <person name="Workman M."/>
            <person name="Nielsen J."/>
        </authorList>
    </citation>
    <scope>NUCLEOTIDE SEQUENCE [LARGE SCALE GENOMIC DNA]</scope>
    <source>
        <strain evidence="10">IBT 14082</strain>
    </source>
</reference>
<evidence type="ECO:0000256" key="2">
    <source>
        <dbReference type="ARBA" id="ARBA00008335"/>
    </source>
</evidence>
<feature type="transmembrane region" description="Helical" evidence="7">
    <location>
        <begin position="385"/>
        <end position="405"/>
    </location>
</feature>
<feature type="transmembrane region" description="Helical" evidence="7">
    <location>
        <begin position="361"/>
        <end position="378"/>
    </location>
</feature>
<dbReference type="STRING" id="254877.A0A1V6T2L4"/>
<keyword evidence="5 7" id="KW-1133">Transmembrane helix</keyword>
<evidence type="ECO:0000313" key="10">
    <source>
        <dbReference type="Proteomes" id="UP000191342"/>
    </source>
</evidence>
<feature type="transmembrane region" description="Helical" evidence="7">
    <location>
        <begin position="411"/>
        <end position="429"/>
    </location>
</feature>
<dbReference type="PANTHER" id="PTHR43791">
    <property type="entry name" value="PERMEASE-RELATED"/>
    <property type="match status" value="1"/>
</dbReference>
<name>A0A1V6T2L4_9EURO</name>
<feature type="transmembrane region" description="Helical" evidence="7">
    <location>
        <begin position="450"/>
        <end position="471"/>
    </location>
</feature>
<dbReference type="InterPro" id="IPR011701">
    <property type="entry name" value="MFS"/>
</dbReference>
<feature type="transmembrane region" description="Helical" evidence="7">
    <location>
        <begin position="135"/>
        <end position="156"/>
    </location>
</feature>
<dbReference type="Pfam" id="PF07690">
    <property type="entry name" value="MFS_1"/>
    <property type="match status" value="1"/>
</dbReference>
<dbReference type="PROSITE" id="PS50850">
    <property type="entry name" value="MFS"/>
    <property type="match status" value="1"/>
</dbReference>
<evidence type="ECO:0000256" key="4">
    <source>
        <dbReference type="ARBA" id="ARBA00022692"/>
    </source>
</evidence>
<dbReference type="AlphaFoldDB" id="A0A1V6T2L4"/>
<feature type="domain" description="Major facilitator superfamily (MFS) profile" evidence="8">
    <location>
        <begin position="69"/>
        <end position="511"/>
    </location>
</feature>
<dbReference type="InterPro" id="IPR036259">
    <property type="entry name" value="MFS_trans_sf"/>
</dbReference>
<evidence type="ECO:0000256" key="6">
    <source>
        <dbReference type="ARBA" id="ARBA00023136"/>
    </source>
</evidence>
<dbReference type="PANTHER" id="PTHR43791:SF54">
    <property type="entry name" value="MAJOR FACILITATOR SUPERFAMILY (MFS) PROFILE DOMAIN-CONTAINING PROTEIN-RELATED"/>
    <property type="match status" value="1"/>
</dbReference>
<dbReference type="OrthoDB" id="2962993at2759"/>
<proteinExistence type="inferred from homology"/>
<feature type="transmembrane region" description="Helical" evidence="7">
    <location>
        <begin position="104"/>
        <end position="123"/>
    </location>
</feature>
<keyword evidence="10" id="KW-1185">Reference proteome</keyword>
<feature type="transmembrane region" description="Helical" evidence="7">
    <location>
        <begin position="301"/>
        <end position="320"/>
    </location>
</feature>
<gene>
    <name evidence="9" type="ORF">PENFLA_c017G05395</name>
</gene>
<evidence type="ECO:0000259" key="8">
    <source>
        <dbReference type="PROSITE" id="PS50850"/>
    </source>
</evidence>
<dbReference type="GO" id="GO:0022857">
    <property type="term" value="F:transmembrane transporter activity"/>
    <property type="evidence" value="ECO:0007669"/>
    <property type="project" value="InterPro"/>
</dbReference>
<dbReference type="GO" id="GO:0016020">
    <property type="term" value="C:membrane"/>
    <property type="evidence" value="ECO:0007669"/>
    <property type="project" value="UniProtKB-SubCell"/>
</dbReference>
<comment type="caution">
    <text evidence="9">The sequence shown here is derived from an EMBL/GenBank/DDBJ whole genome shotgun (WGS) entry which is preliminary data.</text>
</comment>
<feature type="transmembrane region" description="Helical" evidence="7">
    <location>
        <begin position="162"/>
        <end position="184"/>
    </location>
</feature>
<evidence type="ECO:0000256" key="7">
    <source>
        <dbReference type="SAM" id="Phobius"/>
    </source>
</evidence>
<evidence type="ECO:0000256" key="5">
    <source>
        <dbReference type="ARBA" id="ARBA00022989"/>
    </source>
</evidence>
<feature type="transmembrane region" description="Helical" evidence="7">
    <location>
        <begin position="229"/>
        <end position="252"/>
    </location>
</feature>
<dbReference type="Proteomes" id="UP000191342">
    <property type="component" value="Unassembled WGS sequence"/>
</dbReference>
<feature type="transmembrane region" description="Helical" evidence="7">
    <location>
        <begin position="483"/>
        <end position="506"/>
    </location>
</feature>
<accession>A0A1V6T2L4</accession>
<dbReference type="SUPFAM" id="SSF103473">
    <property type="entry name" value="MFS general substrate transporter"/>
    <property type="match status" value="1"/>
</dbReference>
<dbReference type="FunFam" id="1.20.1250.20:FF:000034">
    <property type="entry name" value="MFS general substrate transporter"/>
    <property type="match status" value="1"/>
</dbReference>
<comment type="similarity">
    <text evidence="2">Belongs to the major facilitator superfamily.</text>
</comment>
<dbReference type="Gene3D" id="1.20.1250.20">
    <property type="entry name" value="MFS general substrate transporter like domains"/>
    <property type="match status" value="2"/>
</dbReference>
<keyword evidence="4 7" id="KW-0812">Transmembrane</keyword>
<feature type="transmembrane region" description="Helical" evidence="7">
    <location>
        <begin position="196"/>
        <end position="217"/>
    </location>
</feature>
<evidence type="ECO:0000256" key="1">
    <source>
        <dbReference type="ARBA" id="ARBA00004141"/>
    </source>
</evidence>
<protein>
    <recommendedName>
        <fullName evidence="8">Major facilitator superfamily (MFS) profile domain-containing protein</fullName>
    </recommendedName>
</protein>